<dbReference type="InterPro" id="IPR013210">
    <property type="entry name" value="LRR_N_plant-typ"/>
</dbReference>
<keyword evidence="11 20" id="KW-0547">Nucleotide-binding</keyword>
<dbReference type="Pfam" id="PF23598">
    <property type="entry name" value="LRR_14"/>
    <property type="match status" value="1"/>
</dbReference>
<comment type="similarity">
    <text evidence="3">Belongs to the protein kinase superfamily. Ser/Thr protein kinase family.</text>
</comment>
<name>A0AA38G1W0_TAXCH</name>
<dbReference type="InterPro" id="IPR003591">
    <property type="entry name" value="Leu-rich_rpt_typical-subtyp"/>
</dbReference>
<evidence type="ECO:0000256" key="12">
    <source>
        <dbReference type="ARBA" id="ARBA00022777"/>
    </source>
</evidence>
<keyword evidence="8 22" id="KW-0812">Transmembrane</keyword>
<feature type="region of interest" description="Disordered" evidence="21">
    <location>
        <begin position="584"/>
        <end position="603"/>
    </location>
</feature>
<evidence type="ECO:0000256" key="10">
    <source>
        <dbReference type="ARBA" id="ARBA00022737"/>
    </source>
</evidence>
<keyword evidence="14 22" id="KW-1133">Transmembrane helix</keyword>
<evidence type="ECO:0000256" key="5">
    <source>
        <dbReference type="ARBA" id="ARBA00022527"/>
    </source>
</evidence>
<evidence type="ECO:0000256" key="19">
    <source>
        <dbReference type="ARBA" id="ARBA00048679"/>
    </source>
</evidence>
<dbReference type="PROSITE" id="PS00107">
    <property type="entry name" value="PROTEIN_KINASE_ATP"/>
    <property type="match status" value="1"/>
</dbReference>
<keyword evidence="13 20" id="KW-0067">ATP-binding</keyword>
<proteinExistence type="inferred from homology"/>
<dbReference type="InterPro" id="IPR051716">
    <property type="entry name" value="Plant_RL_S/T_kinase"/>
</dbReference>
<dbReference type="FunFam" id="3.80.10.10:FF:000041">
    <property type="entry name" value="LRR receptor-like serine/threonine-protein kinase ERECTA"/>
    <property type="match status" value="2"/>
</dbReference>
<keyword evidence="7" id="KW-0808">Transferase</keyword>
<comment type="subcellular location">
    <subcellularLocation>
        <location evidence="2">Cell membrane</location>
    </subcellularLocation>
    <subcellularLocation>
        <location evidence="1">Membrane</location>
        <topology evidence="1">Single-pass membrane protein</topology>
    </subcellularLocation>
</comment>
<evidence type="ECO:0000313" key="24">
    <source>
        <dbReference type="EMBL" id="KAH9314170.1"/>
    </source>
</evidence>
<comment type="catalytic activity">
    <reaction evidence="19">
        <text>L-seryl-[protein] + ATP = O-phospho-L-seryl-[protein] + ADP + H(+)</text>
        <dbReference type="Rhea" id="RHEA:17989"/>
        <dbReference type="Rhea" id="RHEA-COMP:9863"/>
        <dbReference type="Rhea" id="RHEA-COMP:11604"/>
        <dbReference type="ChEBI" id="CHEBI:15378"/>
        <dbReference type="ChEBI" id="CHEBI:29999"/>
        <dbReference type="ChEBI" id="CHEBI:30616"/>
        <dbReference type="ChEBI" id="CHEBI:83421"/>
        <dbReference type="ChEBI" id="CHEBI:456216"/>
        <dbReference type="EC" id="2.7.11.1"/>
    </reaction>
</comment>
<dbReference type="Gene3D" id="1.10.510.10">
    <property type="entry name" value="Transferase(Phosphotransferase) domain 1"/>
    <property type="match status" value="1"/>
</dbReference>
<dbReference type="EC" id="2.7.11.1" evidence="4"/>
<dbReference type="InterPro" id="IPR001245">
    <property type="entry name" value="Ser-Thr/Tyr_kinase_cat_dom"/>
</dbReference>
<dbReference type="SMART" id="SM00220">
    <property type="entry name" value="S_TKc"/>
    <property type="match status" value="1"/>
</dbReference>
<keyword evidence="12" id="KW-0418">Kinase</keyword>
<keyword evidence="10" id="KW-0677">Repeat</keyword>
<dbReference type="SMART" id="SM00369">
    <property type="entry name" value="LRR_TYP"/>
    <property type="match status" value="10"/>
</dbReference>
<dbReference type="PROSITE" id="PS50011">
    <property type="entry name" value="PROTEIN_KINASE_DOM"/>
    <property type="match status" value="1"/>
</dbReference>
<evidence type="ECO:0000256" key="3">
    <source>
        <dbReference type="ARBA" id="ARBA00008684"/>
    </source>
</evidence>
<protein>
    <recommendedName>
        <fullName evidence="4">non-specific serine/threonine protein kinase</fullName>
        <ecNumber evidence="4">2.7.11.1</ecNumber>
    </recommendedName>
</protein>
<dbReference type="InterPro" id="IPR001611">
    <property type="entry name" value="Leu-rich_rpt"/>
</dbReference>
<dbReference type="GO" id="GO:0005524">
    <property type="term" value="F:ATP binding"/>
    <property type="evidence" value="ECO:0007669"/>
    <property type="project" value="UniProtKB-UniRule"/>
</dbReference>
<keyword evidence="15 22" id="KW-0472">Membrane</keyword>
<evidence type="ECO:0000256" key="16">
    <source>
        <dbReference type="ARBA" id="ARBA00023170"/>
    </source>
</evidence>
<dbReference type="Proteomes" id="UP000824469">
    <property type="component" value="Unassembled WGS sequence"/>
</dbReference>
<feature type="region of interest" description="Disordered" evidence="21">
    <location>
        <begin position="1777"/>
        <end position="1828"/>
    </location>
</feature>
<feature type="binding site" evidence="20">
    <location>
        <position position="1508"/>
    </location>
    <ligand>
        <name>ATP</name>
        <dbReference type="ChEBI" id="CHEBI:30616"/>
    </ligand>
</feature>
<evidence type="ECO:0000256" key="22">
    <source>
        <dbReference type="SAM" id="Phobius"/>
    </source>
</evidence>
<evidence type="ECO:0000256" key="21">
    <source>
        <dbReference type="SAM" id="MobiDB-lite"/>
    </source>
</evidence>
<dbReference type="SUPFAM" id="SSF56112">
    <property type="entry name" value="Protein kinase-like (PK-like)"/>
    <property type="match status" value="1"/>
</dbReference>
<gene>
    <name evidence="24" type="ORF">KI387_022797</name>
</gene>
<dbReference type="FunFam" id="3.30.200.20:FF:000748">
    <property type="entry name" value="LRR receptor-like serine/threonine-protein kinase RCH1"/>
    <property type="match status" value="1"/>
</dbReference>
<organism evidence="24 25">
    <name type="scientific">Taxus chinensis</name>
    <name type="common">Chinese yew</name>
    <name type="synonym">Taxus wallichiana var. chinensis</name>
    <dbReference type="NCBI Taxonomy" id="29808"/>
    <lineage>
        <taxon>Eukaryota</taxon>
        <taxon>Viridiplantae</taxon>
        <taxon>Streptophyta</taxon>
        <taxon>Embryophyta</taxon>
        <taxon>Tracheophyta</taxon>
        <taxon>Spermatophyta</taxon>
        <taxon>Pinopsida</taxon>
        <taxon>Pinidae</taxon>
        <taxon>Conifers II</taxon>
        <taxon>Cupressales</taxon>
        <taxon>Taxaceae</taxon>
        <taxon>Taxus</taxon>
    </lineage>
</organism>
<dbReference type="Pfam" id="PF08263">
    <property type="entry name" value="LRRNT_2"/>
    <property type="match status" value="1"/>
</dbReference>
<dbReference type="InterPro" id="IPR000719">
    <property type="entry name" value="Prot_kinase_dom"/>
</dbReference>
<keyword evidence="16" id="KW-0675">Receptor</keyword>
<dbReference type="Pfam" id="PF13855">
    <property type="entry name" value="LRR_8"/>
    <property type="match status" value="1"/>
</dbReference>
<dbReference type="SUPFAM" id="SSF52047">
    <property type="entry name" value="RNI-like"/>
    <property type="match status" value="1"/>
</dbReference>
<evidence type="ECO:0000256" key="6">
    <source>
        <dbReference type="ARBA" id="ARBA00022614"/>
    </source>
</evidence>
<dbReference type="PANTHER" id="PTHR48053:SF165">
    <property type="entry name" value="RECEPTOR-LIKE PROTEIN KINASE 2 ISOFORM X2"/>
    <property type="match status" value="1"/>
</dbReference>
<dbReference type="SUPFAM" id="SSF52058">
    <property type="entry name" value="L domain-like"/>
    <property type="match status" value="1"/>
</dbReference>
<evidence type="ECO:0000256" key="7">
    <source>
        <dbReference type="ARBA" id="ARBA00022679"/>
    </source>
</evidence>
<keyword evidence="17" id="KW-0325">Glycoprotein</keyword>
<dbReference type="PANTHER" id="PTHR48053">
    <property type="entry name" value="LEUCINE RICH REPEAT FAMILY PROTEIN, EXPRESSED"/>
    <property type="match status" value="1"/>
</dbReference>
<dbReference type="GO" id="GO:0001653">
    <property type="term" value="F:peptide receptor activity"/>
    <property type="evidence" value="ECO:0007669"/>
    <property type="project" value="UniProtKB-ARBA"/>
</dbReference>
<dbReference type="InterPro" id="IPR008271">
    <property type="entry name" value="Ser/Thr_kinase_AS"/>
</dbReference>
<keyword evidence="6" id="KW-0433">Leucine-rich repeat</keyword>
<dbReference type="PROSITE" id="PS00108">
    <property type="entry name" value="PROTEIN_KINASE_ST"/>
    <property type="match status" value="1"/>
</dbReference>
<dbReference type="EMBL" id="JAHRHJ020000005">
    <property type="protein sequence ID" value="KAH9314170.1"/>
    <property type="molecule type" value="Genomic_DNA"/>
</dbReference>
<dbReference type="FunFam" id="3.80.10.10:FF:000400">
    <property type="entry name" value="Nuclear pore complex protein NUP107"/>
    <property type="match status" value="1"/>
</dbReference>
<keyword evidence="9" id="KW-0732">Signal</keyword>
<dbReference type="GO" id="GO:0004674">
    <property type="term" value="F:protein serine/threonine kinase activity"/>
    <property type="evidence" value="ECO:0007669"/>
    <property type="project" value="UniProtKB-KW"/>
</dbReference>
<comment type="caution">
    <text evidence="24">The sequence shown here is derived from an EMBL/GenBank/DDBJ whole genome shotgun (WGS) entry which is preliminary data.</text>
</comment>
<sequence length="1828" mass="202000">MRTPLTELRAKISSVRESVDSSLLALQDGLQRRAQASNSREILELLLDTSHVLSKVEKLMVELQSMPEEGDISHIEPGNKSSFSNGTVVEISENGANLEETRSMLLERIASEINRLKFYIARSQNLPFIQIMEKRIQSASLSLDKSLRRCFEIGLECHDESVIYNCLRAYAAIDNTKGAEETFRSTIVAPFIQKVIPSTPSREVVGGSGDKLEEDYQQIKTFVEKDCKFLLDIAASANSGLHVFNFIANSILKEVLSAIQKGKASALSPGKPAEFLVNYKSSMEFITFLEGFCLSKSAVGEFRLQPVYIDFVKQWNLGAYFTLRFQEIASSLDSALATNSIIAFDNSHHNQDGVLGLTMNQTTVLLDCLHRCWQDDMYIASIGDKFLRLTLQLLSRYSTWLSTELAACRRGNASSGTSGEGALAATPEDLIFIRHDVDLLLKEVNGSYLEHVMRLLAYCPEEVLALVKQSILQASQALIDSMPLILDAIIEAVVEKSVEVLRQLKGITATYRMTNKPLPVRHSPYVTSALQPLKAFLEGERAVYLTEESRNEILQSAAERITARYNELAWELVTVARKTESSLQRIRQGAQRRGGTGTDSSDSNISNTDKICMQLFLDVQGQGTLWVRFYIPVTYPAPVGTYPVCTHTVSVPVPVPGTFPGWSMGVAFLPLEFLHLKSLPISHYGSAWLLQTDNHQYSFDMFYYLDLSFAEKRLWNAIHTVMELPPAPIFSRAMGVNVEGQALLSWMHTLKGSSEILSSWNPQDTNPCNWTGVSCSSQDMVTAINLRSMQLLGTVPSQFAPLKSLQLIVLSAANLSGTLPREIGDYSNLVLLDLSGNRLTGTIPSEIGQLRNLQSLILSSNQLEGSIPPELGSCSRLVELVLFDNQLRGSIPTDLGRLSNLEIFRAGGNPNIEGAVPAELGNCTNLIILGLAETRISGTIPSSFGSLKKLQTLSLYMSMLWGSIPPELGNCSELINIYLYGNSLSGSLPRELGRLHKLEKLLLWQNNLVGSIPPEIGNCTKMMVIDLSLNALAGSIPSTIGFLKDLTELQLSANNISGAIPSSLVNCTALSQLQLDSNQISGEIPHDLGQLKHLTLLFAWQNRFEGRIPPSLGDCTKLQALDLTENRLTGSIPSSIFELKNLSKLLLLSNNLTGSISPNVGNCRALIRLRLGDNDLSGVIPKEIGQLQNLNFLDIAGNHLTGTIPPEIGESTALQMLDFHDNRLTGYLPETIGLLENLQVLDISMNKLMGPIPSMFRKLTSLNKLRLNANELSGVIPGEISLSVKLQFLDLSNNRLTGDIPREIGRIEGLDIALNLSCNYLSGPIPVEFSGLTKLAALDISHNKLFGNLDTLGQLQNLVSLNVSFNNFSGYLPDTSFFRELPTSDLSGNVNLCTSGTENCYEQAGYQPQEGHSRISTVKLIISLLFSITGVLLIVGIFMLIKARRLPHKDFEDSEIGWPWQMTPFQKLSFSVEDVVDCLVDSNIIGKGCSGVVYRADMPNINVIAVKKLWPSKTAGQERDSFYAEVKTLGSIRHRNIVRLLGYCSNNTSKLLMYDYMPNGSLGGLLHEMRGMLDWEHRYNIILGAAQGLEYLHHDCVPAIVHRDVKANNILLGRHFEPYLADFGLAKLIDPSDNCAKSSTNVAGSYGYIAPEYGYMMKITEKSDVYSYGVVLLEVLTGKQAIGEGEGMHLVEWVRGNIHKKKGLVEVLDPRLQGRPDQEIEEMLQGVGVALLCVNPKPEERPTMKDVVAMLKEIRHATDCTDHDYDKKLHLLIHQPATHSHSHSHSPSQEEEQQQQEEEKEEAQLIITTSPHSHSHDDSINLSSSRLH</sequence>
<evidence type="ECO:0000256" key="2">
    <source>
        <dbReference type="ARBA" id="ARBA00004236"/>
    </source>
</evidence>
<evidence type="ECO:0000256" key="15">
    <source>
        <dbReference type="ARBA" id="ARBA00023136"/>
    </source>
</evidence>
<comment type="catalytic activity">
    <reaction evidence="18">
        <text>L-threonyl-[protein] + ATP = O-phospho-L-threonyl-[protein] + ADP + H(+)</text>
        <dbReference type="Rhea" id="RHEA:46608"/>
        <dbReference type="Rhea" id="RHEA-COMP:11060"/>
        <dbReference type="Rhea" id="RHEA-COMP:11605"/>
        <dbReference type="ChEBI" id="CHEBI:15378"/>
        <dbReference type="ChEBI" id="CHEBI:30013"/>
        <dbReference type="ChEBI" id="CHEBI:30616"/>
        <dbReference type="ChEBI" id="CHEBI:61977"/>
        <dbReference type="ChEBI" id="CHEBI:456216"/>
        <dbReference type="EC" id="2.7.11.1"/>
    </reaction>
</comment>
<dbReference type="Pfam" id="PF12022">
    <property type="entry name" value="COG2_C"/>
    <property type="match status" value="1"/>
</dbReference>
<keyword evidence="5" id="KW-0723">Serine/threonine-protein kinase</keyword>
<evidence type="ECO:0000259" key="23">
    <source>
        <dbReference type="PROSITE" id="PS50011"/>
    </source>
</evidence>
<evidence type="ECO:0000256" key="14">
    <source>
        <dbReference type="ARBA" id="ARBA00022989"/>
    </source>
</evidence>
<dbReference type="InterPro" id="IPR032675">
    <property type="entry name" value="LRR_dom_sf"/>
</dbReference>
<evidence type="ECO:0000256" key="11">
    <source>
        <dbReference type="ARBA" id="ARBA00022741"/>
    </source>
</evidence>
<accession>A0AA38G1W0</accession>
<dbReference type="FunFam" id="3.80.10.10:FF:000270">
    <property type="entry name" value="Putative LRR receptor-like serine/threonine-protein kinase"/>
    <property type="match status" value="1"/>
</dbReference>
<evidence type="ECO:0000256" key="17">
    <source>
        <dbReference type="ARBA" id="ARBA00023180"/>
    </source>
</evidence>
<dbReference type="InterPro" id="IPR055414">
    <property type="entry name" value="LRR_R13L4/SHOC2-like"/>
</dbReference>
<dbReference type="FunFam" id="1.10.510.10:FF:000276">
    <property type="entry name" value="LRR receptor-like serine/threonine-protein kinase RCH1"/>
    <property type="match status" value="1"/>
</dbReference>
<evidence type="ECO:0000313" key="25">
    <source>
        <dbReference type="Proteomes" id="UP000824469"/>
    </source>
</evidence>
<dbReference type="Pfam" id="PF00560">
    <property type="entry name" value="LRR_1"/>
    <property type="match status" value="5"/>
</dbReference>
<evidence type="ECO:0000256" key="8">
    <source>
        <dbReference type="ARBA" id="ARBA00022692"/>
    </source>
</evidence>
<evidence type="ECO:0000256" key="20">
    <source>
        <dbReference type="PROSITE-ProRule" id="PRU10141"/>
    </source>
</evidence>
<dbReference type="InterPro" id="IPR011009">
    <property type="entry name" value="Kinase-like_dom_sf"/>
</dbReference>
<dbReference type="FunFam" id="3.80.10.10:FF:000393">
    <property type="entry name" value="LRR receptor-like serine/threonine-protein kinase RCH1"/>
    <property type="match status" value="1"/>
</dbReference>
<dbReference type="Pfam" id="PF07714">
    <property type="entry name" value="PK_Tyr_Ser-Thr"/>
    <property type="match status" value="1"/>
</dbReference>
<evidence type="ECO:0000256" key="4">
    <source>
        <dbReference type="ARBA" id="ARBA00012513"/>
    </source>
</evidence>
<evidence type="ECO:0000256" key="1">
    <source>
        <dbReference type="ARBA" id="ARBA00004167"/>
    </source>
</evidence>
<evidence type="ECO:0000256" key="18">
    <source>
        <dbReference type="ARBA" id="ARBA00047899"/>
    </source>
</evidence>
<evidence type="ECO:0000256" key="13">
    <source>
        <dbReference type="ARBA" id="ARBA00022840"/>
    </source>
</evidence>
<dbReference type="PRINTS" id="PR00019">
    <property type="entry name" value="LEURICHRPT"/>
</dbReference>
<feature type="compositionally biased region" description="Acidic residues" evidence="21">
    <location>
        <begin position="1789"/>
        <end position="1801"/>
    </location>
</feature>
<keyword evidence="25" id="KW-1185">Reference proteome</keyword>
<dbReference type="InterPro" id="IPR024603">
    <property type="entry name" value="COG_complex_COG2_C"/>
</dbReference>
<feature type="transmembrane region" description="Helical" evidence="22">
    <location>
        <begin position="1420"/>
        <end position="1441"/>
    </location>
</feature>
<dbReference type="Gene3D" id="3.30.200.20">
    <property type="entry name" value="Phosphorylase Kinase, domain 1"/>
    <property type="match status" value="1"/>
</dbReference>
<dbReference type="InterPro" id="IPR017441">
    <property type="entry name" value="Protein_kinase_ATP_BS"/>
</dbReference>
<dbReference type="Gene3D" id="3.80.10.10">
    <property type="entry name" value="Ribonuclease Inhibitor"/>
    <property type="match status" value="4"/>
</dbReference>
<reference evidence="24 25" key="1">
    <citation type="journal article" date="2021" name="Nat. Plants">
        <title>The Taxus genome provides insights into paclitaxel biosynthesis.</title>
        <authorList>
            <person name="Xiong X."/>
            <person name="Gou J."/>
            <person name="Liao Q."/>
            <person name="Li Y."/>
            <person name="Zhou Q."/>
            <person name="Bi G."/>
            <person name="Li C."/>
            <person name="Du R."/>
            <person name="Wang X."/>
            <person name="Sun T."/>
            <person name="Guo L."/>
            <person name="Liang H."/>
            <person name="Lu P."/>
            <person name="Wu Y."/>
            <person name="Zhang Z."/>
            <person name="Ro D.K."/>
            <person name="Shang Y."/>
            <person name="Huang S."/>
            <person name="Yan J."/>
        </authorList>
    </citation>
    <scope>NUCLEOTIDE SEQUENCE [LARGE SCALE GENOMIC DNA]</scope>
    <source>
        <strain evidence="24">Ta-2019</strain>
    </source>
</reference>
<feature type="domain" description="Protein kinase" evidence="23">
    <location>
        <begin position="1479"/>
        <end position="1759"/>
    </location>
</feature>
<dbReference type="GO" id="GO:0005886">
    <property type="term" value="C:plasma membrane"/>
    <property type="evidence" value="ECO:0007669"/>
    <property type="project" value="UniProtKB-SubCell"/>
</dbReference>
<evidence type="ECO:0000256" key="9">
    <source>
        <dbReference type="ARBA" id="ARBA00022729"/>
    </source>
</evidence>